<keyword evidence="1" id="KW-0732">Signal</keyword>
<evidence type="ECO:0000259" key="2">
    <source>
        <dbReference type="Pfam" id="PF01464"/>
    </source>
</evidence>
<evidence type="ECO:0000259" key="3">
    <source>
        <dbReference type="Pfam" id="PF17936"/>
    </source>
</evidence>
<comment type="caution">
    <text evidence="4">The sequence shown here is derived from an EMBL/GenBank/DDBJ whole genome shotgun (WGS) entry which is preliminary data.</text>
</comment>
<dbReference type="InterPro" id="IPR023346">
    <property type="entry name" value="Lysozyme-like_dom_sf"/>
</dbReference>
<accession>A0ABS1TW77</accession>
<dbReference type="Gene3D" id="1.10.530.10">
    <property type="match status" value="1"/>
</dbReference>
<name>A0ABS1TW77_9BACI</name>
<feature type="signal peptide" evidence="1">
    <location>
        <begin position="1"/>
        <end position="26"/>
    </location>
</feature>
<keyword evidence="5" id="KW-1185">Reference proteome</keyword>
<gene>
    <name evidence="4" type="ORF">JK635_21855</name>
</gene>
<feature type="chain" id="PRO_5045834540" evidence="1">
    <location>
        <begin position="27"/>
        <end position="557"/>
    </location>
</feature>
<dbReference type="Pfam" id="PF01464">
    <property type="entry name" value="SLT"/>
    <property type="match status" value="1"/>
</dbReference>
<sequence length="557" mass="60821">MKSTLLRAVVLSCIFLLGWSYDGASAATSWTSKCEKIYGKVEPNQNPAPQQINCLLTNAALAAKIPPEVVKAIAEQENGWKQFTNGEPFISKDGGIGLMQLTNQANYDPQKLKTDIYYNIQAGVEILNSMYNRTDLPKIKGAGREVIENWYFPVMAYNGTKPINSPLFQDTGKRNANAYQEKIFSILKRDSFLDDTTLAQFPFKTKDFDYDPNSSKNIVFKVREYTITGEMHPSNYYFQTGDKVIVTADKVKVRSDNSSASSVKKELAKNTTLIITGNFTFDKSSTSNRFVWYPVKTTDAKVIGFVSSAYISRKLDAPVVNIVDDNDKSISGKAPANARIQIKNGTKVIGSAVADKNKNFKADIPVQKAGTKLTISYKDQYNAASPAKTIIVADKTAPAIPTVKTVTNRSTAVSGKTEAYAAVTVTISTKSYKGKADKYGNYKVAIPVQNFGKTITVTARDKAGNKSKAKVIKVVRTAPNMPTVNKLTYKTATVTGKAEKNAAVSIKIGKKTYSAKASASGSFKVRIPKQRAGTKLYVNAKDSKGKVSATRKVTVSK</sequence>
<dbReference type="Gene3D" id="2.30.30.40">
    <property type="entry name" value="SH3 Domains"/>
    <property type="match status" value="1"/>
</dbReference>
<dbReference type="Proteomes" id="UP000623967">
    <property type="component" value="Unassembled WGS sequence"/>
</dbReference>
<evidence type="ECO:0000256" key="1">
    <source>
        <dbReference type="SAM" id="SignalP"/>
    </source>
</evidence>
<feature type="domain" description="Bacterial Ig" evidence="3">
    <location>
        <begin position="316"/>
        <end position="394"/>
    </location>
</feature>
<feature type="domain" description="Bacterial Ig" evidence="3">
    <location>
        <begin position="397"/>
        <end position="474"/>
    </location>
</feature>
<dbReference type="InterPro" id="IPR041498">
    <property type="entry name" value="Big_6"/>
</dbReference>
<dbReference type="NCBIfam" id="NF033510">
    <property type="entry name" value="Ca_tandemer"/>
    <property type="match status" value="2"/>
</dbReference>
<organism evidence="4 5">
    <name type="scientific">Neobacillus paridis</name>
    <dbReference type="NCBI Taxonomy" id="2803862"/>
    <lineage>
        <taxon>Bacteria</taxon>
        <taxon>Bacillati</taxon>
        <taxon>Bacillota</taxon>
        <taxon>Bacilli</taxon>
        <taxon>Bacillales</taxon>
        <taxon>Bacillaceae</taxon>
        <taxon>Neobacillus</taxon>
    </lineage>
</organism>
<dbReference type="CDD" id="cd00254">
    <property type="entry name" value="LT-like"/>
    <property type="match status" value="1"/>
</dbReference>
<dbReference type="InterPro" id="IPR013783">
    <property type="entry name" value="Ig-like_fold"/>
</dbReference>
<feature type="domain" description="Bacterial Ig" evidence="3">
    <location>
        <begin position="478"/>
        <end position="556"/>
    </location>
</feature>
<dbReference type="RefSeq" id="WP_202656048.1">
    <property type="nucleotide sequence ID" value="NZ_JAESWB010000365.1"/>
</dbReference>
<evidence type="ECO:0000313" key="5">
    <source>
        <dbReference type="Proteomes" id="UP000623967"/>
    </source>
</evidence>
<dbReference type="InterPro" id="IPR008258">
    <property type="entry name" value="Transglycosylase_SLT_dom_1"/>
</dbReference>
<dbReference type="SUPFAM" id="SSF53955">
    <property type="entry name" value="Lysozyme-like"/>
    <property type="match status" value="1"/>
</dbReference>
<dbReference type="Gene3D" id="2.60.40.10">
    <property type="entry name" value="Immunoglobulins"/>
    <property type="match status" value="3"/>
</dbReference>
<proteinExistence type="predicted"/>
<protein>
    <submittedName>
        <fullName evidence="4">Transglycosylase SLT domain-containing protein</fullName>
    </submittedName>
</protein>
<reference evidence="4 5" key="1">
    <citation type="submission" date="2021-01" db="EMBL/GenBank/DDBJ databases">
        <title>Genome public.</title>
        <authorList>
            <person name="Liu C."/>
            <person name="Sun Q."/>
        </authorList>
    </citation>
    <scope>NUCLEOTIDE SEQUENCE [LARGE SCALE GENOMIC DNA]</scope>
    <source>
        <strain evidence="4 5">YIM B02564</strain>
    </source>
</reference>
<feature type="domain" description="Transglycosylase SLT" evidence="2">
    <location>
        <begin position="58"/>
        <end position="161"/>
    </location>
</feature>
<evidence type="ECO:0000313" key="4">
    <source>
        <dbReference type="EMBL" id="MBL4954808.1"/>
    </source>
</evidence>
<dbReference type="Pfam" id="PF17936">
    <property type="entry name" value="Big_6"/>
    <property type="match status" value="3"/>
</dbReference>
<dbReference type="EMBL" id="JAESWB010000365">
    <property type="protein sequence ID" value="MBL4954808.1"/>
    <property type="molecule type" value="Genomic_DNA"/>
</dbReference>